<reference evidence="2" key="1">
    <citation type="submission" date="2021-03" db="EMBL/GenBank/DDBJ databases">
        <title>Whole Genome Sequence of Bradyrhizobium sp. Strain 144S4.</title>
        <authorList>
            <person name="Bromfield E.S.P."/>
            <person name="Cloutier S."/>
        </authorList>
    </citation>
    <scope>NUCLEOTIDE SEQUENCE [LARGE SCALE GENOMIC DNA]</scope>
    <source>
        <strain evidence="2">144S4</strain>
    </source>
</reference>
<dbReference type="AlphaFoldDB" id="A0A939M683"/>
<accession>A0A939M683</accession>
<dbReference type="Proteomes" id="UP000664702">
    <property type="component" value="Chromosome"/>
</dbReference>
<dbReference type="SUPFAM" id="SSF55961">
    <property type="entry name" value="Bet v1-like"/>
    <property type="match status" value="1"/>
</dbReference>
<dbReference type="Pfam" id="PF19301">
    <property type="entry name" value="LigXa_C"/>
    <property type="match status" value="1"/>
</dbReference>
<gene>
    <name evidence="3" type="ORF">J4G43_012520</name>
    <name evidence="2" type="ORF">J4G43_14640</name>
</gene>
<proteinExistence type="predicted"/>
<name>A0A939M683_9BRAD</name>
<feature type="domain" description="LigXa-like C-terminal" evidence="1">
    <location>
        <begin position="2"/>
        <end position="56"/>
    </location>
</feature>
<dbReference type="InterPro" id="IPR045623">
    <property type="entry name" value="LigXa_C"/>
</dbReference>
<evidence type="ECO:0000313" key="2">
    <source>
        <dbReference type="EMBL" id="MBO1862115.1"/>
    </source>
</evidence>
<organism evidence="2">
    <name type="scientific">Bradyrhizobium barranii subsp. barranii</name>
    <dbReference type="NCBI Taxonomy" id="2823807"/>
    <lineage>
        <taxon>Bacteria</taxon>
        <taxon>Pseudomonadati</taxon>
        <taxon>Pseudomonadota</taxon>
        <taxon>Alphaproteobacteria</taxon>
        <taxon>Hyphomicrobiales</taxon>
        <taxon>Nitrobacteraceae</taxon>
        <taxon>Bradyrhizobium</taxon>
        <taxon>Bradyrhizobium barranii</taxon>
    </lineage>
</organism>
<dbReference type="RefSeq" id="WP_208084976.1">
    <property type="nucleotide sequence ID" value="NZ_CP086136.1"/>
</dbReference>
<protein>
    <recommendedName>
        <fullName evidence="1">LigXa-like C-terminal domain-containing protein</fullName>
    </recommendedName>
</protein>
<evidence type="ECO:0000313" key="3">
    <source>
        <dbReference type="EMBL" id="UEM14976.1"/>
    </source>
</evidence>
<dbReference type="EMBL" id="JAGEMI010000001">
    <property type="protein sequence ID" value="MBO1862115.1"/>
    <property type="molecule type" value="Genomic_DNA"/>
</dbReference>
<dbReference type="EMBL" id="CP086136">
    <property type="protein sequence ID" value="UEM14976.1"/>
    <property type="molecule type" value="Genomic_DNA"/>
</dbReference>
<reference evidence="3 4" key="2">
    <citation type="journal article" date="2022" name="Int. J. Syst. Evol. Microbiol.">
        <title>Strains of Bradyrhizobium barranii sp. nov. associated with legumes native to Canada are symbionts of soybeans and belong to different subspecies (subsp. barranii subsp. nov. and subsp. apii subsp. nov.) and symbiovars (sv. glycinearum and sv. septentrionale).</title>
        <authorList>
            <person name="Bromfield E.S.P."/>
            <person name="Cloutier S."/>
            <person name="Wasai-Hara S."/>
            <person name="Minamisawa K."/>
        </authorList>
    </citation>
    <scope>NUCLEOTIDE SEQUENCE [LARGE SCALE GENOMIC DNA]</scope>
    <source>
        <strain evidence="3 4">144S4</strain>
    </source>
</reference>
<evidence type="ECO:0000313" key="4">
    <source>
        <dbReference type="Proteomes" id="UP000664702"/>
    </source>
</evidence>
<dbReference type="KEGG" id="bban:J4G43_012520"/>
<evidence type="ECO:0000259" key="1">
    <source>
        <dbReference type="Pfam" id="PF19301"/>
    </source>
</evidence>
<sequence>MQDQAVTESMGPIVDHTKEHLAPSDVMIARTRRRLLNAARAFANNGTVPPGVDDAEVFWNARAGSYYADAKIDWLEAYQDKLKTAIRWRAPSPQAAE</sequence>